<keyword evidence="2" id="KW-0812">Transmembrane</keyword>
<evidence type="ECO:0000313" key="3">
    <source>
        <dbReference type="EMBL" id="CAK3885074.1"/>
    </source>
</evidence>
<protein>
    <submittedName>
        <fullName evidence="3">Uncharacterized protein</fullName>
    </submittedName>
</protein>
<gene>
    <name evidence="3" type="ORF">LECACI_7A002211</name>
</gene>
<evidence type="ECO:0000313" key="4">
    <source>
        <dbReference type="Proteomes" id="UP001296104"/>
    </source>
</evidence>
<proteinExistence type="predicted"/>
<reference evidence="3" key="1">
    <citation type="submission" date="2023-11" db="EMBL/GenBank/DDBJ databases">
        <authorList>
            <person name="Alioto T."/>
            <person name="Alioto T."/>
            <person name="Gomez Garrido J."/>
        </authorList>
    </citation>
    <scope>NUCLEOTIDE SEQUENCE</scope>
</reference>
<dbReference type="PANTHER" id="PTHR37919">
    <property type="entry name" value="PROTEIN CBG05606"/>
    <property type="match status" value="1"/>
</dbReference>
<name>A0AAI9E8J1_9PEZI</name>
<feature type="transmembrane region" description="Helical" evidence="2">
    <location>
        <begin position="229"/>
        <end position="250"/>
    </location>
</feature>
<organism evidence="3 4">
    <name type="scientific">Lecanosticta acicola</name>
    <dbReference type="NCBI Taxonomy" id="111012"/>
    <lineage>
        <taxon>Eukaryota</taxon>
        <taxon>Fungi</taxon>
        <taxon>Dikarya</taxon>
        <taxon>Ascomycota</taxon>
        <taxon>Pezizomycotina</taxon>
        <taxon>Dothideomycetes</taxon>
        <taxon>Dothideomycetidae</taxon>
        <taxon>Mycosphaerellales</taxon>
        <taxon>Mycosphaerellaceae</taxon>
        <taxon>Lecanosticta</taxon>
    </lineage>
</organism>
<keyword evidence="4" id="KW-1185">Reference proteome</keyword>
<keyword evidence="2" id="KW-1133">Transmembrane helix</keyword>
<dbReference type="AlphaFoldDB" id="A0AAI9E8J1"/>
<keyword evidence="2" id="KW-0472">Membrane</keyword>
<accession>A0AAI9E8J1</accession>
<sequence length="269" mass="29417">MVATRNHPSGAYETDTPPKASPTKRSTRTSVAASDSLSARTAASPTPTPTRTRASTRRGEWAHTPSNLTLIWLAVSLPLVIWDTGYVLLRPHSMPGGALHYPIWSPYELYGRIDRVYGFEAIEAKNGWTAAQGLVNAIETAAYLAYLYIVYQYGEQEPIQGRGAPGKSVMGRLRGLSESRTLTGRLAAVAVLIGFSTATVTFWKTVLYWLIEIFSGFHSIGHNDMSTIVLLWVLPNGPWLVLPLYMIYVFGAEILQGLETATGANKKSG</sequence>
<feature type="compositionally biased region" description="Polar residues" evidence="1">
    <location>
        <begin position="28"/>
        <end position="37"/>
    </location>
</feature>
<evidence type="ECO:0000256" key="1">
    <source>
        <dbReference type="SAM" id="MobiDB-lite"/>
    </source>
</evidence>
<dbReference type="Proteomes" id="UP001296104">
    <property type="component" value="Unassembled WGS sequence"/>
</dbReference>
<feature type="region of interest" description="Disordered" evidence="1">
    <location>
        <begin position="1"/>
        <end position="60"/>
    </location>
</feature>
<dbReference type="EMBL" id="CAVMBE010000009">
    <property type="protein sequence ID" value="CAK3885074.1"/>
    <property type="molecule type" value="Genomic_DNA"/>
</dbReference>
<feature type="compositionally biased region" description="Low complexity" evidence="1">
    <location>
        <begin position="38"/>
        <end position="53"/>
    </location>
</feature>
<evidence type="ECO:0000256" key="2">
    <source>
        <dbReference type="SAM" id="Phobius"/>
    </source>
</evidence>
<comment type="caution">
    <text evidence="3">The sequence shown here is derived from an EMBL/GenBank/DDBJ whole genome shotgun (WGS) entry which is preliminary data.</text>
</comment>
<feature type="transmembrane region" description="Helical" evidence="2">
    <location>
        <begin position="186"/>
        <end position="209"/>
    </location>
</feature>
<feature type="transmembrane region" description="Helical" evidence="2">
    <location>
        <begin position="70"/>
        <end position="89"/>
    </location>
</feature>
<dbReference type="PANTHER" id="PTHR37919:SF2">
    <property type="entry name" value="EXPERA DOMAIN-CONTAINING PROTEIN"/>
    <property type="match status" value="1"/>
</dbReference>